<dbReference type="GO" id="GO:0003677">
    <property type="term" value="F:DNA binding"/>
    <property type="evidence" value="ECO:0007669"/>
    <property type="project" value="UniProtKB-KW"/>
</dbReference>
<dbReference type="STRING" id="67365.GCA_001704635_04494"/>
<dbReference type="InterPro" id="IPR043917">
    <property type="entry name" value="DUF5753"/>
</dbReference>
<dbReference type="AlphaFoldDB" id="A0A1R1SJ34"/>
<sequence>MGQRVVTTARQRRLGTELRKMRERAGMNVAEAGQRLGVNRTRISNIEAGRFGVSEDRIRTLATIYSCTDRAYIDALVAMNEERVRGWWEDYRDKTHASALDLAELEHHAVAMRSMQMMHVPGLLQTEEYAKAVFSTAVTSPTAAQLRARISYRLRRRDVLDREDPPQCTFLIHEAVLRMEFGGAKVRRGQLEYLIEASERDNVTVRVIPFAAGGFANPGMSTLYVSGPVRQLDTVQADTPSGGAFLDSEAHLEHYGRILDQLEALALAPEDTTSFIRDIARQL</sequence>
<proteinExistence type="predicted"/>
<dbReference type="SMART" id="SM00530">
    <property type="entry name" value="HTH_XRE"/>
    <property type="match status" value="1"/>
</dbReference>
<dbReference type="Pfam" id="PF19054">
    <property type="entry name" value="DUF5753"/>
    <property type="match status" value="1"/>
</dbReference>
<name>A0A1R1SJ34_9ACTN</name>
<gene>
    <name evidence="2" type="ORF">SPAR_17005</name>
</gene>
<dbReference type="Pfam" id="PF13560">
    <property type="entry name" value="HTH_31"/>
    <property type="match status" value="1"/>
</dbReference>
<keyword evidence="3" id="KW-1185">Reference proteome</keyword>
<feature type="domain" description="HTH cro/C1-type" evidence="1">
    <location>
        <begin position="18"/>
        <end position="73"/>
    </location>
</feature>
<dbReference type="RefSeq" id="WP_065959152.1">
    <property type="nucleotide sequence ID" value="NZ_ASQP01000242.1"/>
</dbReference>
<dbReference type="InterPro" id="IPR010982">
    <property type="entry name" value="Lambda_DNA-bd_dom_sf"/>
</dbReference>
<evidence type="ECO:0000313" key="2">
    <source>
        <dbReference type="EMBL" id="OMI38283.1"/>
    </source>
</evidence>
<accession>A0A1R1SJ34</accession>
<reference evidence="2 3" key="1">
    <citation type="submission" date="2013-05" db="EMBL/GenBank/DDBJ databases">
        <title>Genome sequence of Streptomyces sparsogenes DSM 40356.</title>
        <authorList>
            <person name="Coyne S."/>
            <person name="Seebeck F.P."/>
        </authorList>
    </citation>
    <scope>NUCLEOTIDE SEQUENCE [LARGE SCALE GENOMIC DNA]</scope>
    <source>
        <strain evidence="2 3">DSM 40356</strain>
    </source>
</reference>
<dbReference type="GeneID" id="96742163"/>
<comment type="caution">
    <text evidence="2">The sequence shown here is derived from an EMBL/GenBank/DDBJ whole genome shotgun (WGS) entry which is preliminary data.</text>
</comment>
<protein>
    <submittedName>
        <fullName evidence="2">Putative DNA-binding protein</fullName>
    </submittedName>
</protein>
<dbReference type="Proteomes" id="UP000186168">
    <property type="component" value="Unassembled WGS sequence"/>
</dbReference>
<evidence type="ECO:0000259" key="1">
    <source>
        <dbReference type="PROSITE" id="PS50943"/>
    </source>
</evidence>
<dbReference type="PROSITE" id="PS50943">
    <property type="entry name" value="HTH_CROC1"/>
    <property type="match status" value="1"/>
</dbReference>
<evidence type="ECO:0000313" key="3">
    <source>
        <dbReference type="Proteomes" id="UP000186168"/>
    </source>
</evidence>
<keyword evidence="2" id="KW-0238">DNA-binding</keyword>
<dbReference type="EMBL" id="ASQP01000242">
    <property type="protein sequence ID" value="OMI38283.1"/>
    <property type="molecule type" value="Genomic_DNA"/>
</dbReference>
<organism evidence="2 3">
    <name type="scientific">Streptomyces sparsogenes DSM 40356</name>
    <dbReference type="NCBI Taxonomy" id="1331668"/>
    <lineage>
        <taxon>Bacteria</taxon>
        <taxon>Bacillati</taxon>
        <taxon>Actinomycetota</taxon>
        <taxon>Actinomycetes</taxon>
        <taxon>Kitasatosporales</taxon>
        <taxon>Streptomycetaceae</taxon>
        <taxon>Streptomyces</taxon>
    </lineage>
</organism>
<dbReference type="Gene3D" id="1.10.260.40">
    <property type="entry name" value="lambda repressor-like DNA-binding domains"/>
    <property type="match status" value="1"/>
</dbReference>
<dbReference type="InterPro" id="IPR001387">
    <property type="entry name" value="Cro/C1-type_HTH"/>
</dbReference>
<dbReference type="SUPFAM" id="SSF47413">
    <property type="entry name" value="lambda repressor-like DNA-binding domains"/>
    <property type="match status" value="1"/>
</dbReference>
<dbReference type="CDD" id="cd00093">
    <property type="entry name" value="HTH_XRE"/>
    <property type="match status" value="1"/>
</dbReference>